<feature type="transmembrane region" description="Helical" evidence="1">
    <location>
        <begin position="81"/>
        <end position="103"/>
    </location>
</feature>
<dbReference type="InterPro" id="IPR040187">
    <property type="entry name" value="OCAD1/2"/>
</dbReference>
<name>A0A151PAD2_ALLMI</name>
<keyword evidence="1" id="KW-0812">Transmembrane</keyword>
<sequence length="145" mass="16143">MSSEATQDKVQTSTLQQNEQGMLQCPISNAHGNRDEIARINQECKRESFWYRALPLSLGSMLVTERLISKGVFTSSPRFGSLPKIAFAGVLGFAIGTMSYIGVCQKKFQSISAAPLGPEDKRRNEDDKILQNQLFSETAYFGQMK</sequence>
<proteinExistence type="predicted"/>
<dbReference type="Proteomes" id="UP000050525">
    <property type="component" value="Unassembled WGS sequence"/>
</dbReference>
<organism evidence="3 4">
    <name type="scientific">Alligator mississippiensis</name>
    <name type="common">American alligator</name>
    <dbReference type="NCBI Taxonomy" id="8496"/>
    <lineage>
        <taxon>Eukaryota</taxon>
        <taxon>Metazoa</taxon>
        <taxon>Chordata</taxon>
        <taxon>Craniata</taxon>
        <taxon>Vertebrata</taxon>
        <taxon>Euteleostomi</taxon>
        <taxon>Archelosauria</taxon>
        <taxon>Archosauria</taxon>
        <taxon>Crocodylia</taxon>
        <taxon>Alligatoridae</taxon>
        <taxon>Alligatorinae</taxon>
        <taxon>Alligator</taxon>
    </lineage>
</organism>
<protein>
    <submittedName>
        <fullName evidence="3">OCIA domain-containing protein 2 isoform A</fullName>
    </submittedName>
</protein>
<feature type="domain" description="OCIA" evidence="2">
    <location>
        <begin position="35"/>
        <end position="112"/>
    </location>
</feature>
<dbReference type="AlphaFoldDB" id="A0A151PAD2"/>
<dbReference type="PANTHER" id="PTHR13336">
    <property type="entry name" value="OVARIAN CARCINOMA IMMUNOREACTIVE ANTIGEN"/>
    <property type="match status" value="1"/>
</dbReference>
<dbReference type="InterPro" id="IPR009764">
    <property type="entry name" value="OCIA_dom"/>
</dbReference>
<dbReference type="OrthoDB" id="10003372at2759"/>
<dbReference type="STRING" id="8496.A0A151PAD2"/>
<evidence type="ECO:0000259" key="2">
    <source>
        <dbReference type="Pfam" id="PF07051"/>
    </source>
</evidence>
<dbReference type="GO" id="GO:0005743">
    <property type="term" value="C:mitochondrial inner membrane"/>
    <property type="evidence" value="ECO:0007669"/>
    <property type="project" value="TreeGrafter"/>
</dbReference>
<evidence type="ECO:0000313" key="3">
    <source>
        <dbReference type="EMBL" id="KYO45983.1"/>
    </source>
</evidence>
<dbReference type="EMBL" id="AKHW03000533">
    <property type="protein sequence ID" value="KYO45983.1"/>
    <property type="molecule type" value="Genomic_DNA"/>
</dbReference>
<keyword evidence="1" id="KW-0472">Membrane</keyword>
<dbReference type="Pfam" id="PF07051">
    <property type="entry name" value="OCIA"/>
    <property type="match status" value="1"/>
</dbReference>
<gene>
    <name evidence="3" type="primary">OCIAD2-1</name>
    <name evidence="3" type="ORF">Y1Q_0021583</name>
</gene>
<evidence type="ECO:0000256" key="1">
    <source>
        <dbReference type="SAM" id="Phobius"/>
    </source>
</evidence>
<keyword evidence="1" id="KW-1133">Transmembrane helix</keyword>
<dbReference type="KEGG" id="amj:102569571"/>
<evidence type="ECO:0000313" key="4">
    <source>
        <dbReference type="Proteomes" id="UP000050525"/>
    </source>
</evidence>
<reference evidence="3 4" key="1">
    <citation type="journal article" date="2012" name="Genome Biol.">
        <title>Sequencing three crocodilian genomes to illuminate the evolution of archosaurs and amniotes.</title>
        <authorList>
            <person name="St John J.A."/>
            <person name="Braun E.L."/>
            <person name="Isberg S.R."/>
            <person name="Miles L.G."/>
            <person name="Chong A.Y."/>
            <person name="Gongora J."/>
            <person name="Dalzell P."/>
            <person name="Moran C."/>
            <person name="Bed'hom B."/>
            <person name="Abzhanov A."/>
            <person name="Burgess S.C."/>
            <person name="Cooksey A.M."/>
            <person name="Castoe T.A."/>
            <person name="Crawford N.G."/>
            <person name="Densmore L.D."/>
            <person name="Drew J.C."/>
            <person name="Edwards S.V."/>
            <person name="Faircloth B.C."/>
            <person name="Fujita M.K."/>
            <person name="Greenwold M.J."/>
            <person name="Hoffmann F.G."/>
            <person name="Howard J.M."/>
            <person name="Iguchi T."/>
            <person name="Janes D.E."/>
            <person name="Khan S.Y."/>
            <person name="Kohno S."/>
            <person name="de Koning A.J."/>
            <person name="Lance S.L."/>
            <person name="McCarthy F.M."/>
            <person name="McCormack J.E."/>
            <person name="Merchant M.E."/>
            <person name="Peterson D.G."/>
            <person name="Pollock D.D."/>
            <person name="Pourmand N."/>
            <person name="Raney B.J."/>
            <person name="Roessler K.A."/>
            <person name="Sanford J.R."/>
            <person name="Sawyer R.H."/>
            <person name="Schmidt C.J."/>
            <person name="Triplett E.W."/>
            <person name="Tuberville T.D."/>
            <person name="Venegas-Anaya M."/>
            <person name="Howard J.T."/>
            <person name="Jarvis E.D."/>
            <person name="Guillette L.J.Jr."/>
            <person name="Glenn T.C."/>
            <person name="Green R.E."/>
            <person name="Ray D.A."/>
        </authorList>
    </citation>
    <scope>NUCLEOTIDE SEQUENCE [LARGE SCALE GENOMIC DNA]</scope>
    <source>
        <strain evidence="3">KSC_2009_1</strain>
    </source>
</reference>
<comment type="caution">
    <text evidence="3">The sequence shown here is derived from an EMBL/GenBank/DDBJ whole genome shotgun (WGS) entry which is preliminary data.</text>
</comment>
<dbReference type="PANTHER" id="PTHR13336:SF2">
    <property type="entry name" value="OCIA DOMAIN-CONTAINING PROTEIN 2"/>
    <property type="match status" value="1"/>
</dbReference>
<accession>A0A151PAD2</accession>
<keyword evidence="4" id="KW-1185">Reference proteome</keyword>